<evidence type="ECO:0000256" key="5">
    <source>
        <dbReference type="ARBA" id="ARBA00022643"/>
    </source>
</evidence>
<feature type="domain" description="Dihydroorotate dehydrogenase catalytic" evidence="8">
    <location>
        <begin position="40"/>
        <end position="87"/>
    </location>
</feature>
<reference evidence="9" key="1">
    <citation type="submission" date="2016-10" db="EMBL/GenBank/DDBJ databases">
        <title>Sequence of Gallionella enrichment culture.</title>
        <authorList>
            <person name="Poehlein A."/>
            <person name="Muehling M."/>
            <person name="Daniel R."/>
        </authorList>
    </citation>
    <scope>NUCLEOTIDE SEQUENCE</scope>
</reference>
<name>A0A1J5RSA3_9ZZZZ</name>
<keyword evidence="7 9" id="KW-0560">Oxidoreductase</keyword>
<evidence type="ECO:0000256" key="4">
    <source>
        <dbReference type="ARBA" id="ARBA00022630"/>
    </source>
</evidence>
<dbReference type="GO" id="GO:0106430">
    <property type="term" value="F:dihydroorotate dehydrogenase (quinone) activity"/>
    <property type="evidence" value="ECO:0007669"/>
    <property type="project" value="UniProtKB-EC"/>
</dbReference>
<dbReference type="PROSITE" id="PS00912">
    <property type="entry name" value="DHODEHASE_2"/>
    <property type="match status" value="1"/>
</dbReference>
<gene>
    <name evidence="9" type="primary">pyrD_13</name>
    <name evidence="9" type="ORF">GALL_194020</name>
</gene>
<dbReference type="InterPro" id="IPR005720">
    <property type="entry name" value="Dihydroorotate_DH_cat"/>
</dbReference>
<dbReference type="EMBL" id="MLJW01000117">
    <property type="protein sequence ID" value="OIQ98577.1"/>
    <property type="molecule type" value="Genomic_DNA"/>
</dbReference>
<dbReference type="Pfam" id="PF01180">
    <property type="entry name" value="DHO_dh"/>
    <property type="match status" value="2"/>
</dbReference>
<comment type="cofactor">
    <cofactor evidence="1">
        <name>FMN</name>
        <dbReference type="ChEBI" id="CHEBI:58210"/>
    </cofactor>
</comment>
<comment type="function">
    <text evidence="2">Catalyzes the conversion of dihydroorotate to orotate with quinone as electron acceptor.</text>
</comment>
<comment type="pathway">
    <text evidence="3">Pyrimidine metabolism; UMP biosynthesis via de novo pathway.</text>
</comment>
<evidence type="ECO:0000256" key="1">
    <source>
        <dbReference type="ARBA" id="ARBA00001917"/>
    </source>
</evidence>
<feature type="domain" description="Dihydroorotate dehydrogenase catalytic" evidence="8">
    <location>
        <begin position="228"/>
        <end position="284"/>
    </location>
</feature>
<dbReference type="GO" id="GO:0005743">
    <property type="term" value="C:mitochondrial inner membrane"/>
    <property type="evidence" value="ECO:0007669"/>
    <property type="project" value="TreeGrafter"/>
</dbReference>
<evidence type="ECO:0000259" key="8">
    <source>
        <dbReference type="Pfam" id="PF01180"/>
    </source>
</evidence>
<comment type="caution">
    <text evidence="9">The sequence shown here is derived from an EMBL/GenBank/DDBJ whole genome shotgun (WGS) entry which is preliminary data.</text>
</comment>
<protein>
    <submittedName>
        <fullName evidence="9">Dihydroorotate dehydrogenase (Quinone)</fullName>
        <ecNumber evidence="9">1.3.5.2</ecNumber>
    </submittedName>
</protein>
<evidence type="ECO:0000313" key="9">
    <source>
        <dbReference type="EMBL" id="OIQ98577.1"/>
    </source>
</evidence>
<dbReference type="GO" id="GO:0006207">
    <property type="term" value="P:'de novo' pyrimidine nucleobase biosynthetic process"/>
    <property type="evidence" value="ECO:0007669"/>
    <property type="project" value="InterPro"/>
</dbReference>
<dbReference type="InterPro" id="IPR013785">
    <property type="entry name" value="Aldolase_TIM"/>
</dbReference>
<dbReference type="PANTHER" id="PTHR48109">
    <property type="entry name" value="DIHYDROOROTATE DEHYDROGENASE (QUINONE), MITOCHONDRIAL-RELATED"/>
    <property type="match status" value="1"/>
</dbReference>
<evidence type="ECO:0000256" key="3">
    <source>
        <dbReference type="ARBA" id="ARBA00004725"/>
    </source>
</evidence>
<dbReference type="UniPathway" id="UPA00070"/>
<evidence type="ECO:0000256" key="2">
    <source>
        <dbReference type="ARBA" id="ARBA00003125"/>
    </source>
</evidence>
<dbReference type="AlphaFoldDB" id="A0A1J5RSA3"/>
<keyword evidence="5" id="KW-0288">FMN</keyword>
<accession>A0A1J5RSA3</accession>
<dbReference type="SUPFAM" id="SSF51395">
    <property type="entry name" value="FMN-linked oxidoreductases"/>
    <property type="match status" value="1"/>
</dbReference>
<dbReference type="EC" id="1.3.5.2" evidence="9"/>
<dbReference type="InterPro" id="IPR050074">
    <property type="entry name" value="DHO_dehydrogenase"/>
</dbReference>
<dbReference type="GO" id="GO:0044205">
    <property type="term" value="P:'de novo' UMP biosynthetic process"/>
    <property type="evidence" value="ECO:0007669"/>
    <property type="project" value="UniProtKB-UniPathway"/>
</dbReference>
<proteinExistence type="predicted"/>
<dbReference type="InterPro" id="IPR012135">
    <property type="entry name" value="Dihydroorotate_DH_1_2"/>
</dbReference>
<dbReference type="PIRSF" id="PIRSF000164">
    <property type="entry name" value="DHO_oxidase"/>
    <property type="match status" value="1"/>
</dbReference>
<dbReference type="InterPro" id="IPR001295">
    <property type="entry name" value="Dihydroorotate_DH_CS"/>
</dbReference>
<dbReference type="Gene3D" id="3.20.20.70">
    <property type="entry name" value="Aldolase class I"/>
    <property type="match status" value="1"/>
</dbReference>
<keyword evidence="4" id="KW-0285">Flavoprotein</keyword>
<evidence type="ECO:0000256" key="7">
    <source>
        <dbReference type="ARBA" id="ARBA00023002"/>
    </source>
</evidence>
<dbReference type="PANTHER" id="PTHR48109:SF4">
    <property type="entry name" value="DIHYDROOROTATE DEHYDROGENASE (QUINONE), MITOCHONDRIAL"/>
    <property type="match status" value="1"/>
</dbReference>
<keyword evidence="6" id="KW-0665">Pyrimidine biosynthesis</keyword>
<evidence type="ECO:0000256" key="6">
    <source>
        <dbReference type="ARBA" id="ARBA00022975"/>
    </source>
</evidence>
<sequence length="301" mass="32817">MYKWLATHMAKLGALHARKLAEHAIRLGAMISASTPTHSLRRNVMGLSFPSPIGLAAGFDKQGTLYQCLSPLGFGLAEIGSVIPQPEQQRSPGIDAVAYTLAQHIRPHPIPLGVSISMNRITPPQRMHHDYLIGMEKLWPFADYITVNLGVRAGPDLHLPEHRATLYTVLAAIKNKQVRMMTDSGRACPIVVKIDQDRGDTNNLLACVHDYAFDGLMLSGGAHHNEENTALINLQRVSSSLNGNIPIISVGGIRTPQDAADRLSAGASLLQIYSGLVEFGPRLPQLMNSYLSRLDAQTNLR</sequence>
<organism evidence="9">
    <name type="scientific">mine drainage metagenome</name>
    <dbReference type="NCBI Taxonomy" id="410659"/>
    <lineage>
        <taxon>unclassified sequences</taxon>
        <taxon>metagenomes</taxon>
        <taxon>ecological metagenomes</taxon>
    </lineage>
</organism>